<name>A0A392VNF4_9FABA</name>
<reference evidence="2 3" key="1">
    <citation type="journal article" date="2018" name="Front. Plant Sci.">
        <title>Red Clover (Trifolium pratense) and Zigzag Clover (T. medium) - A Picture of Genomic Similarities and Differences.</title>
        <authorList>
            <person name="Dluhosova J."/>
            <person name="Istvanek J."/>
            <person name="Nedelnik J."/>
            <person name="Repkova J."/>
        </authorList>
    </citation>
    <scope>NUCLEOTIDE SEQUENCE [LARGE SCALE GENOMIC DNA]</scope>
    <source>
        <strain evidence="3">cv. 10/8</strain>
        <tissue evidence="2">Leaf</tissue>
    </source>
</reference>
<accession>A0A392VNF4</accession>
<organism evidence="2 3">
    <name type="scientific">Trifolium medium</name>
    <dbReference type="NCBI Taxonomy" id="97028"/>
    <lineage>
        <taxon>Eukaryota</taxon>
        <taxon>Viridiplantae</taxon>
        <taxon>Streptophyta</taxon>
        <taxon>Embryophyta</taxon>
        <taxon>Tracheophyta</taxon>
        <taxon>Spermatophyta</taxon>
        <taxon>Magnoliopsida</taxon>
        <taxon>eudicotyledons</taxon>
        <taxon>Gunneridae</taxon>
        <taxon>Pentapetalae</taxon>
        <taxon>rosids</taxon>
        <taxon>fabids</taxon>
        <taxon>Fabales</taxon>
        <taxon>Fabaceae</taxon>
        <taxon>Papilionoideae</taxon>
        <taxon>50 kb inversion clade</taxon>
        <taxon>NPAAA clade</taxon>
        <taxon>Hologalegina</taxon>
        <taxon>IRL clade</taxon>
        <taxon>Trifolieae</taxon>
        <taxon>Trifolium</taxon>
    </lineage>
</organism>
<feature type="region of interest" description="Disordered" evidence="1">
    <location>
        <begin position="1"/>
        <end position="37"/>
    </location>
</feature>
<evidence type="ECO:0000313" key="3">
    <source>
        <dbReference type="Proteomes" id="UP000265520"/>
    </source>
</evidence>
<sequence>DESDSEEEDTEQASTGIELDAKDTVGGNTNSAPNTKA</sequence>
<evidence type="ECO:0000256" key="1">
    <source>
        <dbReference type="SAM" id="MobiDB-lite"/>
    </source>
</evidence>
<feature type="compositionally biased region" description="Acidic residues" evidence="1">
    <location>
        <begin position="1"/>
        <end position="11"/>
    </location>
</feature>
<feature type="non-terminal residue" evidence="2">
    <location>
        <position position="1"/>
    </location>
</feature>
<dbReference type="EMBL" id="LXQA011218877">
    <property type="protein sequence ID" value="MCI89417.1"/>
    <property type="molecule type" value="Genomic_DNA"/>
</dbReference>
<protein>
    <submittedName>
        <fullName evidence="2">Uncharacterized protein</fullName>
    </submittedName>
</protein>
<dbReference type="Proteomes" id="UP000265520">
    <property type="component" value="Unassembled WGS sequence"/>
</dbReference>
<keyword evidence="3" id="KW-1185">Reference proteome</keyword>
<feature type="compositionally biased region" description="Polar residues" evidence="1">
    <location>
        <begin position="26"/>
        <end position="37"/>
    </location>
</feature>
<dbReference type="AlphaFoldDB" id="A0A392VNF4"/>
<proteinExistence type="predicted"/>
<comment type="caution">
    <text evidence="2">The sequence shown here is derived from an EMBL/GenBank/DDBJ whole genome shotgun (WGS) entry which is preliminary data.</text>
</comment>
<evidence type="ECO:0000313" key="2">
    <source>
        <dbReference type="EMBL" id="MCI89417.1"/>
    </source>
</evidence>